<dbReference type="CDD" id="cd18692">
    <property type="entry name" value="PIN_VapC-like"/>
    <property type="match status" value="1"/>
</dbReference>
<organism evidence="2 3">
    <name type="scientific">Scleromatobacter humisilvae</name>
    <dbReference type="NCBI Taxonomy" id="2897159"/>
    <lineage>
        <taxon>Bacteria</taxon>
        <taxon>Pseudomonadati</taxon>
        <taxon>Pseudomonadota</taxon>
        <taxon>Betaproteobacteria</taxon>
        <taxon>Burkholderiales</taxon>
        <taxon>Sphaerotilaceae</taxon>
        <taxon>Scleromatobacter</taxon>
    </lineage>
</organism>
<dbReference type="InterPro" id="IPR029060">
    <property type="entry name" value="PIN-like_dom_sf"/>
</dbReference>
<evidence type="ECO:0000313" key="3">
    <source>
        <dbReference type="Proteomes" id="UP001139353"/>
    </source>
</evidence>
<keyword evidence="3" id="KW-1185">Reference proteome</keyword>
<evidence type="ECO:0000259" key="1">
    <source>
        <dbReference type="Pfam" id="PF01850"/>
    </source>
</evidence>
<dbReference type="Pfam" id="PF01850">
    <property type="entry name" value="PIN"/>
    <property type="match status" value="1"/>
</dbReference>
<feature type="domain" description="PIN" evidence="1">
    <location>
        <begin position="7"/>
        <end position="126"/>
    </location>
</feature>
<proteinExistence type="predicted"/>
<dbReference type="RefSeq" id="WP_275684994.1">
    <property type="nucleotide sequence ID" value="NZ_JAJLJH010000011.1"/>
</dbReference>
<sequence length="161" mass="18471">MPSDSIVFVDTNVLLYADDGRRPDKHQCAREWLTALWTRRCGRLSTQVLNEYYANATGKLAAWITQGDARAEVRRYQHWKPWQIDHQTVETAWAVEARYKLSWWDSMIVAAAQHQSCTLLLTEDLQHGQIIDKLRIVNPFLVGPEILDGDSPVLTVQEPSP</sequence>
<name>A0A9X1YMK9_9BURK</name>
<dbReference type="Gene3D" id="3.40.50.1010">
    <property type="entry name" value="5'-nuclease"/>
    <property type="match status" value="1"/>
</dbReference>
<comment type="caution">
    <text evidence="2">The sequence shown here is derived from an EMBL/GenBank/DDBJ whole genome shotgun (WGS) entry which is preliminary data.</text>
</comment>
<evidence type="ECO:0000313" key="2">
    <source>
        <dbReference type="EMBL" id="MCK9688943.1"/>
    </source>
</evidence>
<dbReference type="AlphaFoldDB" id="A0A9X1YMK9"/>
<dbReference type="EMBL" id="JAJLJH010000011">
    <property type="protein sequence ID" value="MCK9688943.1"/>
    <property type="molecule type" value="Genomic_DNA"/>
</dbReference>
<accession>A0A9X1YMK9</accession>
<dbReference type="InterPro" id="IPR002716">
    <property type="entry name" value="PIN_dom"/>
</dbReference>
<gene>
    <name evidence="2" type="ORF">LPC04_24785</name>
</gene>
<dbReference type="SUPFAM" id="SSF88723">
    <property type="entry name" value="PIN domain-like"/>
    <property type="match status" value="1"/>
</dbReference>
<dbReference type="Proteomes" id="UP001139353">
    <property type="component" value="Unassembled WGS sequence"/>
</dbReference>
<reference evidence="2" key="1">
    <citation type="submission" date="2021-11" db="EMBL/GenBank/DDBJ databases">
        <title>BS-T2-15 a new species belonging to the Comamonadaceae family isolated from the soil of a French oak forest.</title>
        <authorList>
            <person name="Mieszkin S."/>
            <person name="Alain K."/>
        </authorList>
    </citation>
    <scope>NUCLEOTIDE SEQUENCE</scope>
    <source>
        <strain evidence="2">BS-T2-15</strain>
    </source>
</reference>
<protein>
    <submittedName>
        <fullName evidence="2">PIN domain-containing protein</fullName>
    </submittedName>
</protein>